<keyword evidence="3" id="KW-1185">Reference proteome</keyword>
<accession>A0A1M5U348</accession>
<proteinExistence type="predicted"/>
<dbReference type="Gene3D" id="2.160.20.80">
    <property type="entry name" value="E3 ubiquitin-protein ligase SopA"/>
    <property type="match status" value="2"/>
</dbReference>
<dbReference type="PANTHER" id="PTHR14136">
    <property type="entry name" value="BTB_POZ DOMAIN-CONTAINING PROTEIN KCTD9"/>
    <property type="match status" value="1"/>
</dbReference>
<name>A0A1M5U348_9BACT</name>
<organism evidence="2 3">
    <name type="scientific">Desulfofustis glycolicus DSM 9705</name>
    <dbReference type="NCBI Taxonomy" id="1121409"/>
    <lineage>
        <taxon>Bacteria</taxon>
        <taxon>Pseudomonadati</taxon>
        <taxon>Thermodesulfobacteriota</taxon>
        <taxon>Desulfobulbia</taxon>
        <taxon>Desulfobulbales</taxon>
        <taxon>Desulfocapsaceae</taxon>
        <taxon>Desulfofustis</taxon>
    </lineage>
</organism>
<feature type="region of interest" description="Disordered" evidence="1">
    <location>
        <begin position="141"/>
        <end position="269"/>
    </location>
</feature>
<dbReference type="OrthoDB" id="5432011at2"/>
<dbReference type="SUPFAM" id="SSF141571">
    <property type="entry name" value="Pentapeptide repeat-like"/>
    <property type="match status" value="2"/>
</dbReference>
<dbReference type="RefSeq" id="WP_161949799.1">
    <property type="nucleotide sequence ID" value="NZ_FQXS01000004.1"/>
</dbReference>
<evidence type="ECO:0000313" key="2">
    <source>
        <dbReference type="EMBL" id="SHH57291.1"/>
    </source>
</evidence>
<sequence>MKITAHKTLVTVLLSGVVGILCQPGLGIAGEEDEQVRNNIDTLIKTNSCAGCELRGADLNRLDLTGADLRDADLSGASLYLVNLADADLRGANLQGAQFGGADLANADLRGADLQGAVFAGAYTVGTKMDDEPGLAEAELDTAEPVADEQDVRSVDGATEEKAGLVEQQVDPMERQRPGSGALQALPEKRIAPPSPVKIDADASPTTSTRPAIPENAPTVAGATEQPAAVGGQQSTDDGPVEAENNRPDDLPASTDQVQAERGGVAPADPDEDLAAALARLLNTGSCYRCTLAGADLSGKNLSEADLESADLTGADLSGASLKGANLKNVSFRNATLTKARLDKADLYKADFSGADLSGASFSGAETDEADFSGAIGYQTTTD</sequence>
<dbReference type="Proteomes" id="UP000184139">
    <property type="component" value="Unassembled WGS sequence"/>
</dbReference>
<evidence type="ECO:0000313" key="3">
    <source>
        <dbReference type="Proteomes" id="UP000184139"/>
    </source>
</evidence>
<gene>
    <name evidence="2" type="ORF">SAMN02745124_00971</name>
</gene>
<dbReference type="Pfam" id="PF00805">
    <property type="entry name" value="Pentapeptide"/>
    <property type="match status" value="3"/>
</dbReference>
<dbReference type="AlphaFoldDB" id="A0A1M5U348"/>
<dbReference type="InterPro" id="IPR001646">
    <property type="entry name" value="5peptide_repeat"/>
</dbReference>
<reference evidence="2 3" key="1">
    <citation type="submission" date="2016-11" db="EMBL/GenBank/DDBJ databases">
        <authorList>
            <person name="Jaros S."/>
            <person name="Januszkiewicz K."/>
            <person name="Wedrychowicz H."/>
        </authorList>
    </citation>
    <scope>NUCLEOTIDE SEQUENCE [LARGE SCALE GENOMIC DNA]</scope>
    <source>
        <strain evidence="2 3">DSM 9705</strain>
    </source>
</reference>
<dbReference type="EMBL" id="FQXS01000004">
    <property type="protein sequence ID" value="SHH57291.1"/>
    <property type="molecule type" value="Genomic_DNA"/>
</dbReference>
<feature type="compositionally biased region" description="Basic and acidic residues" evidence="1">
    <location>
        <begin position="150"/>
        <end position="164"/>
    </location>
</feature>
<dbReference type="STRING" id="1121409.SAMN02745124_00971"/>
<dbReference type="InterPro" id="IPR051082">
    <property type="entry name" value="Pentapeptide-BTB/POZ_domain"/>
</dbReference>
<dbReference type="PANTHER" id="PTHR14136:SF17">
    <property type="entry name" value="BTB_POZ DOMAIN-CONTAINING PROTEIN KCTD9"/>
    <property type="match status" value="1"/>
</dbReference>
<evidence type="ECO:0000256" key="1">
    <source>
        <dbReference type="SAM" id="MobiDB-lite"/>
    </source>
</evidence>
<protein>
    <submittedName>
        <fullName evidence="2">Pentapeptide repeat-containing protein</fullName>
    </submittedName>
</protein>